<dbReference type="HOGENOM" id="CLU_3240563_0_0_7"/>
<dbReference type="PROSITE" id="PS51257">
    <property type="entry name" value="PROKAR_LIPOPROTEIN"/>
    <property type="match status" value="1"/>
</dbReference>
<dbReference type="RefSeq" id="WP_013459402.1">
    <property type="nucleotide sequence ID" value="NC_014762.1"/>
</dbReference>
<reference evidence="2 3" key="1">
    <citation type="journal article" date="2012" name="Stand. Genomic Sci.">
        <title>Complete genome sequence of the sulfur compounds oxidizing chemolithoautotroph Sulfuricurvum kujiense type strain (YK-1(T)).</title>
        <authorList>
            <person name="Han C."/>
            <person name="Kotsyurbenko O."/>
            <person name="Chertkov O."/>
            <person name="Held B."/>
            <person name="Lapidus A."/>
            <person name="Nolan M."/>
            <person name="Lucas S."/>
            <person name="Hammon N."/>
            <person name="Deshpande S."/>
            <person name="Cheng J.F."/>
            <person name="Tapia R."/>
            <person name="Goodwin L.A."/>
            <person name="Pitluck S."/>
            <person name="Liolios K."/>
            <person name="Pagani I."/>
            <person name="Ivanova N."/>
            <person name="Mavromatis K."/>
            <person name="Mikhailova N."/>
            <person name="Pati A."/>
            <person name="Chen A."/>
            <person name="Palaniappan K."/>
            <person name="Land M."/>
            <person name="Hauser L."/>
            <person name="Chang Y.J."/>
            <person name="Jeffries C.D."/>
            <person name="Brambilla E.M."/>
            <person name="Rohde M."/>
            <person name="Spring S."/>
            <person name="Sikorski J."/>
            <person name="Goker M."/>
            <person name="Woyke T."/>
            <person name="Bristow J."/>
            <person name="Eisen J.A."/>
            <person name="Markowitz V."/>
            <person name="Hugenholtz P."/>
            <person name="Kyrpides N.C."/>
            <person name="Klenk H.P."/>
            <person name="Detter J.C."/>
        </authorList>
    </citation>
    <scope>NUCLEOTIDE SEQUENCE [LARGE SCALE GENOMIC DNA]</scope>
    <source>
        <strain evidence="3">ATCC BAA-921 / DSM 16994 / JCM 11577 / YK-1</strain>
    </source>
</reference>
<keyword evidence="1" id="KW-0732">Signal</keyword>
<feature type="chain" id="PRO_5003189935" description="Entericidin EcnAB" evidence="1">
    <location>
        <begin position="21"/>
        <end position="43"/>
    </location>
</feature>
<dbReference type="Proteomes" id="UP000008721">
    <property type="component" value="Chromosome"/>
</dbReference>
<evidence type="ECO:0008006" key="4">
    <source>
        <dbReference type="Google" id="ProtNLM"/>
    </source>
</evidence>
<protein>
    <recommendedName>
        <fullName evidence="4">Entericidin EcnAB</fullName>
    </recommendedName>
</protein>
<dbReference type="KEGG" id="sku:Sulku_0539"/>
<dbReference type="EMBL" id="CP002355">
    <property type="protein sequence ID" value="ADR33205.1"/>
    <property type="molecule type" value="Genomic_DNA"/>
</dbReference>
<organism evidence="2 3">
    <name type="scientific">Sulfuricurvum kujiense (strain ATCC BAA-921 / DSM 16994 / JCM 11577 / YK-1)</name>
    <dbReference type="NCBI Taxonomy" id="709032"/>
    <lineage>
        <taxon>Bacteria</taxon>
        <taxon>Pseudomonadati</taxon>
        <taxon>Campylobacterota</taxon>
        <taxon>Epsilonproteobacteria</taxon>
        <taxon>Campylobacterales</taxon>
        <taxon>Sulfurimonadaceae</taxon>
        <taxon>Sulfuricurvum</taxon>
    </lineage>
</organism>
<evidence type="ECO:0000313" key="3">
    <source>
        <dbReference type="Proteomes" id="UP000008721"/>
    </source>
</evidence>
<gene>
    <name evidence="2" type="ordered locus">Sulku_0539</name>
</gene>
<proteinExistence type="predicted"/>
<feature type="signal peptide" evidence="1">
    <location>
        <begin position="1"/>
        <end position="20"/>
    </location>
</feature>
<evidence type="ECO:0000313" key="2">
    <source>
        <dbReference type="EMBL" id="ADR33205.1"/>
    </source>
</evidence>
<keyword evidence="3" id="KW-1185">Reference proteome</keyword>
<dbReference type="AlphaFoldDB" id="E4U0A8"/>
<name>E4U0A8_SULKY</name>
<accession>E4U0A8</accession>
<evidence type="ECO:0000256" key="1">
    <source>
        <dbReference type="SAM" id="SignalP"/>
    </source>
</evidence>
<sequence length="43" mass="4597">MTRSVLVSLMAILMLSGCTAKEFGDGVNDGLNDVKRVIRGTNN</sequence>